<name>A0A2N7AVB9_9LACO</name>
<dbReference type="RefSeq" id="WP_102195654.1">
    <property type="nucleotide sequence ID" value="NZ_NIPR01000008.1"/>
</dbReference>
<keyword evidence="1" id="KW-1133">Transmembrane helix</keyword>
<keyword evidence="3" id="KW-1185">Reference proteome</keyword>
<comment type="caution">
    <text evidence="2">The sequence shown here is derived from an EMBL/GenBank/DDBJ whole genome shotgun (WGS) entry which is preliminary data.</text>
</comment>
<dbReference type="Proteomes" id="UP000235649">
    <property type="component" value="Unassembled WGS sequence"/>
</dbReference>
<dbReference type="AlphaFoldDB" id="A0A2N7AVB9"/>
<sequence length="81" mass="9343">MLSPEEIRKNLEESNQQAFEIIHDNPWLIPAVFGTMTIPVAIAVHGFWKNRLVKKQLKIERERTKQLAIKNAEPKGPFGLH</sequence>
<evidence type="ECO:0000313" key="2">
    <source>
        <dbReference type="EMBL" id="PMD72126.1"/>
    </source>
</evidence>
<feature type="transmembrane region" description="Helical" evidence="1">
    <location>
        <begin position="27"/>
        <end position="48"/>
    </location>
</feature>
<gene>
    <name evidence="2" type="ORF">CBP76_04005</name>
</gene>
<evidence type="ECO:0000313" key="3">
    <source>
        <dbReference type="Proteomes" id="UP000235649"/>
    </source>
</evidence>
<proteinExistence type="predicted"/>
<evidence type="ECO:0000256" key="1">
    <source>
        <dbReference type="SAM" id="Phobius"/>
    </source>
</evidence>
<keyword evidence="1" id="KW-0472">Membrane</keyword>
<organism evidence="2 3">
    <name type="scientific">Companilactobacillus nuruki</name>
    <dbReference type="NCBI Taxonomy" id="1993540"/>
    <lineage>
        <taxon>Bacteria</taxon>
        <taxon>Bacillati</taxon>
        <taxon>Bacillota</taxon>
        <taxon>Bacilli</taxon>
        <taxon>Lactobacillales</taxon>
        <taxon>Lactobacillaceae</taxon>
        <taxon>Companilactobacillus</taxon>
    </lineage>
</organism>
<keyword evidence="1" id="KW-0812">Transmembrane</keyword>
<protein>
    <submittedName>
        <fullName evidence="2">Transposase</fullName>
    </submittedName>
</protein>
<reference evidence="2 3" key="1">
    <citation type="submission" date="2017-05" db="EMBL/GenBank/DDBJ databases">
        <title>Lactobacillus nurukis nov., sp. nov., isolated from nuruk.</title>
        <authorList>
            <person name="Kim S.-J."/>
        </authorList>
    </citation>
    <scope>NUCLEOTIDE SEQUENCE [LARGE SCALE GENOMIC DNA]</scope>
    <source>
        <strain evidence="2 3">SYF10-1a</strain>
    </source>
</reference>
<accession>A0A2N7AVB9</accession>
<dbReference type="EMBL" id="NIPR01000008">
    <property type="protein sequence ID" value="PMD72126.1"/>
    <property type="molecule type" value="Genomic_DNA"/>
</dbReference>